<name>A0A9W8XXG9_9PLEO</name>
<dbReference type="GO" id="GO:0001080">
    <property type="term" value="P:nitrogen catabolite activation of transcription from RNA polymerase II promoter"/>
    <property type="evidence" value="ECO:0007669"/>
    <property type="project" value="TreeGrafter"/>
</dbReference>
<dbReference type="Pfam" id="PF04082">
    <property type="entry name" value="Fungal_trans"/>
    <property type="match status" value="1"/>
</dbReference>
<dbReference type="AlphaFoldDB" id="A0A9W8XXG9"/>
<dbReference type="Proteomes" id="UP001140560">
    <property type="component" value="Unassembled WGS sequence"/>
</dbReference>
<proteinExistence type="predicted"/>
<keyword evidence="4" id="KW-1185">Reference proteome</keyword>
<reference evidence="3" key="1">
    <citation type="submission" date="2022-10" db="EMBL/GenBank/DDBJ databases">
        <title>Tapping the CABI collections for fungal endophytes: first genome assemblies for Collariella, Neodidymelliopsis, Ascochyta clinopodiicola, Didymella pomorum, Didymosphaeria variabile, Neocosmospora piperis and Neocucurbitaria cava.</title>
        <authorList>
            <person name="Hill R."/>
        </authorList>
    </citation>
    <scope>NUCLEOTIDE SEQUENCE</scope>
    <source>
        <strain evidence="3">IMI 356814</strain>
    </source>
</reference>
<accession>A0A9W8XXG9</accession>
<dbReference type="EMBL" id="JAPEUY010000021">
    <property type="protein sequence ID" value="KAJ4362284.1"/>
    <property type="molecule type" value="Genomic_DNA"/>
</dbReference>
<dbReference type="SMART" id="SM00906">
    <property type="entry name" value="Fungal_trans"/>
    <property type="match status" value="1"/>
</dbReference>
<sequence length="618" mass="69707">MDDNAPSSKLLSQENDRRLQRTADLEHLVQPSPNMLMVPAPIFRLFSFTDQFFNDFEGAVPNAHADQDYSIMDRRLSPDDLLTTMDMRDSSNWIDGRSAETQLDVKDGLNPQALGYSGDMDPYLLQNYRYDLSGTFKFKELSIQSVCEGNMPTQFLLSQPGLFSLSRQEKGLRQILPDSAREELEALVSVDTGTRLVAMFRRYILAQYPIFSECLLPDPLTSPPYLLAAIYMVAQPFAKFDDVLSIELAYESLDNQALFKFVDEALQYEAHNPSLSVVQTLLLLVLRPSTNQVVLESSFKWSLHGALVSTSQTLGLHYDPSSWNIAQWQIALRRRISFTIFALDKWLASTLGRPPLITRDGWLVTSLTTEDGYASSLSPETWSAHVCYSKLGSLLGDVLAKLFSLRAINELSLNIQMTLDVSKPLLEELSGWHQEFTQQPRENAGETASLLTICALGHHYVQITIFRAIMRPFLTIHMSNTDTTDAIYELSRAHQDAMGFARKGVRSSTTVAANFVQSLTEEHFHMFWPHWSQVAFSSICFLDLMMAISSPDTREALIWFQDLHVARKEMRLKATMLPVLRLGLLRIDAIFWKGVGKVLQLQPHVAEALEASLASTTS</sequence>
<organism evidence="3 4">
    <name type="scientific">Neocucurbitaria cava</name>
    <dbReference type="NCBI Taxonomy" id="798079"/>
    <lineage>
        <taxon>Eukaryota</taxon>
        <taxon>Fungi</taxon>
        <taxon>Dikarya</taxon>
        <taxon>Ascomycota</taxon>
        <taxon>Pezizomycotina</taxon>
        <taxon>Dothideomycetes</taxon>
        <taxon>Pleosporomycetidae</taxon>
        <taxon>Pleosporales</taxon>
        <taxon>Pleosporineae</taxon>
        <taxon>Cucurbitariaceae</taxon>
        <taxon>Neocucurbitaria</taxon>
    </lineage>
</organism>
<evidence type="ECO:0000313" key="4">
    <source>
        <dbReference type="Proteomes" id="UP001140560"/>
    </source>
</evidence>
<feature type="domain" description="Xylanolytic transcriptional activator regulatory" evidence="2">
    <location>
        <begin position="300"/>
        <end position="374"/>
    </location>
</feature>
<evidence type="ECO:0000259" key="2">
    <source>
        <dbReference type="SMART" id="SM00906"/>
    </source>
</evidence>
<dbReference type="GO" id="GO:0003677">
    <property type="term" value="F:DNA binding"/>
    <property type="evidence" value="ECO:0007669"/>
    <property type="project" value="InterPro"/>
</dbReference>
<dbReference type="OrthoDB" id="408631at2759"/>
<dbReference type="GO" id="GO:0008270">
    <property type="term" value="F:zinc ion binding"/>
    <property type="evidence" value="ECO:0007669"/>
    <property type="project" value="InterPro"/>
</dbReference>
<comment type="caution">
    <text evidence="3">The sequence shown here is derived from an EMBL/GenBank/DDBJ whole genome shotgun (WGS) entry which is preliminary data.</text>
</comment>
<evidence type="ECO:0000313" key="3">
    <source>
        <dbReference type="EMBL" id="KAJ4362284.1"/>
    </source>
</evidence>
<dbReference type="PANTHER" id="PTHR31668">
    <property type="entry name" value="GLUCOSE TRANSPORT TRANSCRIPTION REGULATOR RGT1-RELATED-RELATED"/>
    <property type="match status" value="1"/>
</dbReference>
<protein>
    <recommendedName>
        <fullName evidence="2">Xylanolytic transcriptional activator regulatory domain-containing protein</fullName>
    </recommendedName>
</protein>
<dbReference type="PANTHER" id="PTHR31668:SF4">
    <property type="entry name" value="TRANSCRIPTIONAL ACTIVATOR PROTEIN DAL81"/>
    <property type="match status" value="1"/>
</dbReference>
<dbReference type="CDD" id="cd12148">
    <property type="entry name" value="fungal_TF_MHR"/>
    <property type="match status" value="1"/>
</dbReference>
<gene>
    <name evidence="3" type="ORF">N0V83_010377</name>
</gene>
<dbReference type="InterPro" id="IPR007219">
    <property type="entry name" value="XnlR_reg_dom"/>
</dbReference>
<evidence type="ECO:0000256" key="1">
    <source>
        <dbReference type="ARBA" id="ARBA00023242"/>
    </source>
</evidence>
<keyword evidence="1" id="KW-0539">Nucleus</keyword>
<dbReference type="GO" id="GO:0005634">
    <property type="term" value="C:nucleus"/>
    <property type="evidence" value="ECO:0007669"/>
    <property type="project" value="TreeGrafter"/>
</dbReference>
<dbReference type="InterPro" id="IPR050797">
    <property type="entry name" value="Carb_Metab_Trans_Reg"/>
</dbReference>
<dbReference type="GO" id="GO:0006351">
    <property type="term" value="P:DNA-templated transcription"/>
    <property type="evidence" value="ECO:0007669"/>
    <property type="project" value="InterPro"/>
</dbReference>